<evidence type="ECO:0000313" key="2">
    <source>
        <dbReference type="Proteomes" id="UP001396334"/>
    </source>
</evidence>
<protein>
    <submittedName>
        <fullName evidence="1">Uncharacterized protein</fullName>
    </submittedName>
</protein>
<reference evidence="1 2" key="1">
    <citation type="journal article" date="2024" name="G3 (Bethesda)">
        <title>Genome assembly of Hibiscus sabdariffa L. provides insights into metabolisms of medicinal natural products.</title>
        <authorList>
            <person name="Kim T."/>
        </authorList>
    </citation>
    <scope>NUCLEOTIDE SEQUENCE [LARGE SCALE GENOMIC DNA]</scope>
    <source>
        <strain evidence="1">TK-2024</strain>
        <tissue evidence="1">Old leaves</tissue>
    </source>
</reference>
<name>A0ABR2SE55_9ROSI</name>
<keyword evidence="2" id="KW-1185">Reference proteome</keyword>
<proteinExistence type="predicted"/>
<dbReference type="Proteomes" id="UP001396334">
    <property type="component" value="Unassembled WGS sequence"/>
</dbReference>
<evidence type="ECO:0000313" key="1">
    <source>
        <dbReference type="EMBL" id="KAK9023212.1"/>
    </source>
</evidence>
<gene>
    <name evidence="1" type="ORF">V6N11_003437</name>
</gene>
<accession>A0ABR2SE55</accession>
<dbReference type="EMBL" id="JBBPBN010000015">
    <property type="protein sequence ID" value="KAK9023212.1"/>
    <property type="molecule type" value="Genomic_DNA"/>
</dbReference>
<organism evidence="1 2">
    <name type="scientific">Hibiscus sabdariffa</name>
    <name type="common">roselle</name>
    <dbReference type="NCBI Taxonomy" id="183260"/>
    <lineage>
        <taxon>Eukaryota</taxon>
        <taxon>Viridiplantae</taxon>
        <taxon>Streptophyta</taxon>
        <taxon>Embryophyta</taxon>
        <taxon>Tracheophyta</taxon>
        <taxon>Spermatophyta</taxon>
        <taxon>Magnoliopsida</taxon>
        <taxon>eudicotyledons</taxon>
        <taxon>Gunneridae</taxon>
        <taxon>Pentapetalae</taxon>
        <taxon>rosids</taxon>
        <taxon>malvids</taxon>
        <taxon>Malvales</taxon>
        <taxon>Malvaceae</taxon>
        <taxon>Malvoideae</taxon>
        <taxon>Hibiscus</taxon>
    </lineage>
</organism>
<comment type="caution">
    <text evidence="1">The sequence shown here is derived from an EMBL/GenBank/DDBJ whole genome shotgun (WGS) entry which is preliminary data.</text>
</comment>
<sequence>MLETLLPGCFVWKYQNETTTFANVGLRPVQEINYVRHVCVEQIFLRPLVHASFPELRDFGGFDGLLKRTECDCELQDSLEVLIETGKLGFRNYRPFHFSRFLGLADLRALLPTGTVLAASSDSLSVNHRSQTRVS</sequence>